<dbReference type="Proteomes" id="UP000233256">
    <property type="component" value="Unassembled WGS sequence"/>
</dbReference>
<accession>A0A2N1PR70</accession>
<dbReference type="EMBL" id="PGXC01000004">
    <property type="protein sequence ID" value="PKK90817.1"/>
    <property type="molecule type" value="Genomic_DNA"/>
</dbReference>
<organism evidence="1 2">
    <name type="scientific">Candidatus Wallbacteria bacterium HGW-Wallbacteria-1</name>
    <dbReference type="NCBI Taxonomy" id="2013854"/>
    <lineage>
        <taxon>Bacteria</taxon>
        <taxon>Candidatus Walliibacteriota</taxon>
    </lineage>
</organism>
<proteinExistence type="predicted"/>
<dbReference type="AlphaFoldDB" id="A0A2N1PR70"/>
<reference evidence="1 2" key="1">
    <citation type="journal article" date="2017" name="ISME J.">
        <title>Potential for microbial H2 and metal transformations associated with novel bacteria and archaea in deep terrestrial subsurface sediments.</title>
        <authorList>
            <person name="Hernsdorf A.W."/>
            <person name="Amano Y."/>
            <person name="Miyakawa K."/>
            <person name="Ise K."/>
            <person name="Suzuki Y."/>
            <person name="Anantharaman K."/>
            <person name="Probst A."/>
            <person name="Burstein D."/>
            <person name="Thomas B.C."/>
            <person name="Banfield J.F."/>
        </authorList>
    </citation>
    <scope>NUCLEOTIDE SEQUENCE [LARGE SCALE GENOMIC DNA]</scope>
    <source>
        <strain evidence="1">HGW-Wallbacteria-1</strain>
    </source>
</reference>
<gene>
    <name evidence="1" type="ORF">CVV64_08025</name>
</gene>
<evidence type="ECO:0000313" key="1">
    <source>
        <dbReference type="EMBL" id="PKK90817.1"/>
    </source>
</evidence>
<protein>
    <submittedName>
        <fullName evidence="1">Uncharacterized protein</fullName>
    </submittedName>
</protein>
<sequence>MASKDKSIDYFSCLCGIFHRFFIEWGIYHTEFEDGTVYSCLEPLIDLAYNIHQLYYYGDSA</sequence>
<name>A0A2N1PR70_9BACT</name>
<evidence type="ECO:0000313" key="2">
    <source>
        <dbReference type="Proteomes" id="UP000233256"/>
    </source>
</evidence>
<comment type="caution">
    <text evidence="1">The sequence shown here is derived from an EMBL/GenBank/DDBJ whole genome shotgun (WGS) entry which is preliminary data.</text>
</comment>